<keyword evidence="3" id="KW-1133">Transmembrane helix</keyword>
<organism evidence="5 6">
    <name type="scientific">Strongyloides stercoralis</name>
    <name type="common">Threadworm</name>
    <dbReference type="NCBI Taxonomy" id="6248"/>
    <lineage>
        <taxon>Eukaryota</taxon>
        <taxon>Metazoa</taxon>
        <taxon>Ecdysozoa</taxon>
        <taxon>Nematoda</taxon>
        <taxon>Chromadorea</taxon>
        <taxon>Rhabditida</taxon>
        <taxon>Tylenchina</taxon>
        <taxon>Panagrolaimomorpha</taxon>
        <taxon>Strongyloidoidea</taxon>
        <taxon>Strongyloididae</taxon>
        <taxon>Strongyloides</taxon>
    </lineage>
</organism>
<reference evidence="6" key="1">
    <citation type="submission" date="2024-02" db="UniProtKB">
        <authorList>
            <consortium name="WormBaseParasite"/>
        </authorList>
    </citation>
    <scope>IDENTIFICATION</scope>
</reference>
<evidence type="ECO:0000256" key="3">
    <source>
        <dbReference type="SAM" id="Phobius"/>
    </source>
</evidence>
<dbReference type="PANTHER" id="PTHR16027:SF6">
    <property type="entry name" value="DILUTE DOMAIN-CONTAINING PROTEIN"/>
    <property type="match status" value="1"/>
</dbReference>
<feature type="transmembrane region" description="Helical" evidence="3">
    <location>
        <begin position="832"/>
        <end position="856"/>
    </location>
</feature>
<keyword evidence="1" id="KW-0175">Coiled coil</keyword>
<dbReference type="InterPro" id="IPR002710">
    <property type="entry name" value="Dilute_dom"/>
</dbReference>
<dbReference type="PROSITE" id="PS51126">
    <property type="entry name" value="DILUTE"/>
    <property type="match status" value="1"/>
</dbReference>
<feature type="transmembrane region" description="Helical" evidence="3">
    <location>
        <begin position="800"/>
        <end position="820"/>
    </location>
</feature>
<dbReference type="PANTHER" id="PTHR16027">
    <property type="entry name" value="DILUTE DOMAIN-CONTAINING PROTEIN YPR089W"/>
    <property type="match status" value="1"/>
</dbReference>
<keyword evidence="5" id="KW-1185">Reference proteome</keyword>
<feature type="domain" description="Dilute" evidence="4">
    <location>
        <begin position="483"/>
        <end position="747"/>
    </location>
</feature>
<evidence type="ECO:0000256" key="1">
    <source>
        <dbReference type="SAM" id="Coils"/>
    </source>
</evidence>
<feature type="coiled-coil region" evidence="1">
    <location>
        <begin position="1"/>
        <end position="70"/>
    </location>
</feature>
<feature type="region of interest" description="Disordered" evidence="2">
    <location>
        <begin position="1053"/>
        <end position="1079"/>
    </location>
</feature>
<feature type="region of interest" description="Disordered" evidence="2">
    <location>
        <begin position="124"/>
        <end position="150"/>
    </location>
</feature>
<dbReference type="AlphaFoldDB" id="A0AAF5CRP2"/>
<feature type="coiled-coil region" evidence="1">
    <location>
        <begin position="380"/>
        <end position="407"/>
    </location>
</feature>
<evidence type="ECO:0000259" key="4">
    <source>
        <dbReference type="PROSITE" id="PS51126"/>
    </source>
</evidence>
<feature type="transmembrane region" description="Helical" evidence="3">
    <location>
        <begin position="871"/>
        <end position="888"/>
    </location>
</feature>
<dbReference type="GO" id="GO:0051020">
    <property type="term" value="F:GTPase binding"/>
    <property type="evidence" value="ECO:0007669"/>
    <property type="project" value="TreeGrafter"/>
</dbReference>
<dbReference type="WBParaSite" id="TCONS_00000769.p1">
    <property type="protein sequence ID" value="TCONS_00000769.p1"/>
    <property type="gene ID" value="XLOC_000740"/>
</dbReference>
<feature type="transmembrane region" description="Helical" evidence="3">
    <location>
        <begin position="924"/>
        <end position="946"/>
    </location>
</feature>
<dbReference type="SMART" id="SM01132">
    <property type="entry name" value="DIL"/>
    <property type="match status" value="1"/>
</dbReference>
<name>A0AAF5CRP2_STRER</name>
<proteinExistence type="predicted"/>
<feature type="compositionally biased region" description="Basic and acidic residues" evidence="2">
    <location>
        <begin position="125"/>
        <end position="150"/>
    </location>
</feature>
<feature type="transmembrane region" description="Helical" evidence="3">
    <location>
        <begin position="1022"/>
        <end position="1040"/>
    </location>
</feature>
<feature type="transmembrane region" description="Helical" evidence="3">
    <location>
        <begin position="998"/>
        <end position="1016"/>
    </location>
</feature>
<dbReference type="InterPro" id="IPR052072">
    <property type="entry name" value="Vascular_dev_regulator"/>
</dbReference>
<evidence type="ECO:0000256" key="2">
    <source>
        <dbReference type="SAM" id="MobiDB-lite"/>
    </source>
</evidence>
<feature type="transmembrane region" description="Helical" evidence="3">
    <location>
        <begin position="966"/>
        <end position="986"/>
    </location>
</feature>
<keyword evidence="3" id="KW-0472">Membrane</keyword>
<sequence>MEEEMALLQNQLDNKEKYINELNKKAKEKESLEILFEKEKQKVIELSEELKNVSLENTKLTKERSEFRNELAMECAERLDAQKQVEEMRDQLMANAYLLAPESNPVFIDNEIIHNNIINTPSKNNKIENSESRRTLSKREAGDTINGEDKINSENENVSIIEKQMALLFSQQKIIQKLRYRESELLRKLDDFLASVEESSTTNMYCNSYDNLKYISLENSYNKLKLEMSSLLGEKISNKSFLSNISVFGNSGDKNFKDIFNRLINENEKLIMENNELKSLLEKYFKTSNITSSKDSRINYLEYDSEDDDSVIASDSYNSLEAELNLLREITQLKNKLSFKDKKLDEQVEQIEKLHQRIECLTSFIKVEGNQNYLDCAGQINNLIDENLSLQEKINKQNEKMDNLRKMSLNEVSEYDKDNGIYEHNKGLIKVTNIPEFANSLVIGLRPKIIKIIPPLLPANIIFGALRLFDKENDEIGFTNCFTNIHDNVKEIFNESSDFDVALIWFINSWKLLNLLRQYSMIDDKSESVWFEKNTEQQKMIVLQNIHTESFRRQLETRIESGYQIILKKHIEVVLTPKIVPAILMHDETKSQNNNDKSLDNLLDFMGSILTKLKRMNADDIIIQQIFSQLTQWVSSLSLNHMLFRKDLCTFERAFIIKHNVTELGDWLKKNKLSKFCEYLEPLIQATHLIQSQKTIKNVEILCGSMTNSLKPRQIISILQHYTPSIDFEDDEPTPEFLAMVKEHLSGREKENDELLLRGTYIEPFNVGTFVYSESNLEDISIPPCLRLTSYFTNGYLNKYHLYVLRFDGAFHLGIAYYLYKLYKNGEKIDIVVYFSKFIVAVYHLILQLITAYHLYEVTNNSKKIKLSQKYFYVTIMVYGMWAIVEFFKFVKFKNTDIGEVNKMEEKNESLTQKKATLTLQKMFYLDCFVSISYAIITLSFPGQILKFTLNKPGNLDSFHKLYCRYFGAYMLYSVIMSAVCISLNLKQQKIYAIQRAITQTIVFAIHIFGHWSLGIYSPNHITPFMISGFYITFILSIYFRVKSCDEESNDEENKFFDDNEDDSTFDNSVNYEGKLKTN</sequence>
<evidence type="ECO:0000313" key="6">
    <source>
        <dbReference type="WBParaSite" id="TCONS_00000769.p1"/>
    </source>
</evidence>
<evidence type="ECO:0000313" key="5">
    <source>
        <dbReference type="Proteomes" id="UP000035681"/>
    </source>
</evidence>
<accession>A0AAF5CRP2</accession>
<dbReference type="Proteomes" id="UP000035681">
    <property type="component" value="Unplaced"/>
</dbReference>
<protein>
    <submittedName>
        <fullName evidence="6">Very-long-chain 3-oxoacyl-CoA synthase</fullName>
    </submittedName>
</protein>
<keyword evidence="3" id="KW-0812">Transmembrane</keyword>
<dbReference type="Pfam" id="PF01843">
    <property type="entry name" value="DIL"/>
    <property type="match status" value="1"/>
</dbReference>